<organismHost>
    <name type="scientific">Gryllus campestris</name>
    <dbReference type="NCBI Taxonomy" id="58607"/>
</organismHost>
<protein>
    <submittedName>
        <fullName evidence="1">260R</fullName>
    </submittedName>
</protein>
<reference evidence="1 2" key="8">
    <citation type="journal article" date="1994" name="Intervirology">
        <title>Identification of the primary structure and the coding capacity of the genome of insect iridescent virus type 6 between the genome coordinates 0.310 and 0.347 (7990 bp).</title>
        <authorList>
            <person name="Sonntag K.C."/>
            <person name="Schnitzler P."/>
            <person name="Janssen W."/>
            <person name="Darai G."/>
        </authorList>
    </citation>
    <scope>NUCLEOTIDE SEQUENCE [LARGE SCALE GENOMIC DNA]</scope>
</reference>
<evidence type="ECO:0000313" key="1">
    <source>
        <dbReference type="EMBL" id="AAK82121.1"/>
    </source>
</evidence>
<reference evidence="1 2" key="4">
    <citation type="journal article" date="1988" name="Virology">
        <title>Identification and characterization of the repetitive DNA element in the genome of insect iridescent virus type 6.</title>
        <authorList>
            <person name="Fischer M."/>
            <person name="Schnitzler P."/>
            <person name="Delius H."/>
            <person name="Darai G."/>
        </authorList>
    </citation>
    <scope>NUCLEOTIDE SEQUENCE [LARGE SCALE GENOMIC DNA]</scope>
</reference>
<accession>Q91FR2</accession>
<name>Q91FR2_IIV6</name>
<organismHost>
    <name type="scientific">Gryllus bimaculatus</name>
    <name type="common">Two-spotted cricket</name>
    <dbReference type="NCBI Taxonomy" id="6999"/>
</organismHost>
<reference evidence="1 2" key="9">
    <citation type="journal article" date="1994" name="J. Gen. Virol.">
        <title>Insect iridescent virus type 6 encodes a polypeptide related to the largest subunit of eukaryotic RNA polymerase II.</title>
        <authorList>
            <person name="Schnitzler P."/>
            <person name="Sonntag K.C."/>
            <person name="Muller M."/>
            <person name="Janssen W."/>
            <person name="Bugert J.J."/>
            <person name="Koonin E.V."/>
            <person name="Darai G."/>
        </authorList>
    </citation>
    <scope>NUCLEOTIDE SEQUENCE [LARGE SCALE GENOMIC DNA]</scope>
</reference>
<organismHost>
    <name type="scientific">Chilo suppressalis</name>
    <name type="common">Asiatic rice borer moth</name>
    <dbReference type="NCBI Taxonomy" id="168631"/>
</organismHost>
<dbReference type="GeneID" id="1733064"/>
<reference evidence="1 2" key="15">
    <citation type="journal article" date="2001" name="Virology">
        <title>Analysis of the first complete DNA sequence of an invertebrate iridovirus: coding strategy of the genome of Chilo iridescent virus.</title>
        <authorList>
            <person name="Jakob N.J."/>
            <person name="Muller K."/>
            <person name="Bahr U."/>
            <person name="Darai G."/>
        </authorList>
    </citation>
    <scope>NUCLEOTIDE SEQUENCE [LARGE SCALE GENOMIC DNA]</scope>
</reference>
<organismHost>
    <name type="scientific">Acheta domesticus</name>
    <name type="common">House cricket</name>
    <dbReference type="NCBI Taxonomy" id="6997"/>
</organismHost>
<reference evidence="1 2" key="5">
    <citation type="journal article" date="1992" name="Virus Genes">
        <title>Identification and mapping of origins of DNA replication within the DNA sequences of the genome of insect iridescent virus type 6.</title>
        <authorList>
            <person name="Handermann M."/>
            <person name="Schnitzler P."/>
            <person name="Rosen-Wolff A."/>
            <person name="Raab K."/>
            <person name="Sonntag K.C."/>
            <person name="Darai G."/>
        </authorList>
    </citation>
    <scope>NUCLEOTIDE SEQUENCE [LARGE SCALE GENOMIC DNA]</scope>
</reference>
<keyword evidence="2" id="KW-1185">Reference proteome</keyword>
<reference evidence="1 2" key="6">
    <citation type="journal article" date="1992" name="Virus Genes">
        <title>Characterization of the third origin of DNA replication of the genome of insect iridescent virus type 6.</title>
        <authorList>
            <person name="Sonntag K.C."/>
            <person name="Darai G."/>
        </authorList>
    </citation>
    <scope>NUCLEOTIDE SEQUENCE [LARGE SCALE GENOMIC DNA]</scope>
</reference>
<reference evidence="1 2" key="14">
    <citation type="journal article" date="1999" name="Virus Genes">
        <title>Identification of a gene cluster within the genome of Chilo iridescent virus encoding enzymes involved in viral DNA replication and processing.</title>
        <authorList>
            <person name="Muller K."/>
            <person name="Tidona C.A."/>
            <person name="Darai G."/>
        </authorList>
    </citation>
    <scope>NUCLEOTIDE SEQUENCE [LARGE SCALE GENOMIC DNA]</scope>
</reference>
<dbReference type="Proteomes" id="UP000001359">
    <property type="component" value="Segment"/>
</dbReference>
<reference evidence="1 2" key="11">
    <citation type="journal article" date="1994" name="Virus Genes">
        <title>Chilo iridescent virus encodes a putative helicase belonging to a distinct family within the "DEAD/H" superfamily: implications for the evolution of large DNA viruses.</title>
        <authorList>
            <person name="Sonntag K.C."/>
            <person name="Schnitzler P."/>
            <person name="Koonin E.V."/>
            <person name="Darai G."/>
        </authorList>
    </citation>
    <scope>NUCLEOTIDE SEQUENCE [LARGE SCALE GENOMIC DNA]</scope>
</reference>
<sequence>MLILNCLQKVKEIQLMKNILKQWKMELFLNLSFKTSEKKYITTTK</sequence>
<organism evidence="1 2">
    <name type="scientific">Invertebrate iridescent virus 6</name>
    <name type="common">IIV-6</name>
    <name type="synonym">Chilo iridescent virus</name>
    <dbReference type="NCBI Taxonomy" id="176652"/>
    <lineage>
        <taxon>Viruses</taxon>
        <taxon>Varidnaviria</taxon>
        <taxon>Bamfordvirae</taxon>
        <taxon>Nucleocytoviricota</taxon>
        <taxon>Megaviricetes</taxon>
        <taxon>Pimascovirales</taxon>
        <taxon>Pimascovirales incertae sedis</taxon>
        <taxon>Iridoviridae</taxon>
        <taxon>Betairidovirinae</taxon>
        <taxon>Iridovirus</taxon>
        <taxon>Iridovirus chilo1</taxon>
    </lineage>
</organism>
<reference evidence="1 2" key="13">
    <citation type="journal article" date="1998" name="Virus Genes">
        <title>Identification of a thymidylate synthase gene within the genome of Chilo iridescent virus.</title>
        <authorList>
            <person name="Muller K."/>
            <person name="Tidona C.A."/>
            <person name="Bahr U."/>
            <person name="Darai G."/>
        </authorList>
    </citation>
    <scope>NUCLEOTIDE SEQUENCE [LARGE SCALE GENOMIC DNA]</scope>
</reference>
<reference evidence="1 2" key="10">
    <citation type="journal article" date="1994" name="Nucleic Acids Res.">
        <title>Identification of genes encoding zinc finger proteins, non-histone chromosomal HMG protein homologue, and a putative GTP phosphohydrolase in the genome of Chilo iridescent virus.</title>
        <authorList>
            <person name="Schnitzler P."/>
            <person name="Hug M."/>
            <person name="Handermann M."/>
            <person name="Janssen W."/>
            <person name="Koonin E.V."/>
            <person name="Delius H."/>
            <person name="Darai C."/>
        </authorList>
    </citation>
    <scope>NUCLEOTIDE SEQUENCE [LARGE SCALE GENOMIC DNA]</scope>
</reference>
<evidence type="ECO:0000313" key="2">
    <source>
        <dbReference type="Proteomes" id="UP000001359"/>
    </source>
</evidence>
<reference evidence="1 2" key="12">
    <citation type="journal article" date="1997" name="Virus Genes">
        <title>The DNA sequence of Chilo iridescent virus between the genome coordinates 0.101 and 0.391; similarities in coding strategy between insect and vertebrate iridoviruses.</title>
        <authorList>
            <person name="Bahr U."/>
            <person name="Tidona C.A."/>
            <person name="Darai G."/>
        </authorList>
    </citation>
    <scope>NUCLEOTIDE SEQUENCE [LARGE SCALE GENOMIC DNA]</scope>
</reference>
<dbReference type="KEGG" id="vg:1733064"/>
<proteinExistence type="predicted"/>
<organismHost>
    <name type="scientific">Spodoptera frugiperda</name>
    <name type="common">Fall armyworm</name>
    <dbReference type="NCBI Taxonomy" id="7108"/>
</organismHost>
<reference evidence="1 2" key="3">
    <citation type="journal article" date="1987" name="Virology">
        <title>Molecular cloning and physical mapping of the genome of insect iridescent virus type 6: further evidence for circular permutation of the viral genome.</title>
        <authorList>
            <person name="Schnitzler P."/>
            <person name="Soltau J.B."/>
            <person name="Fischer M."/>
            <person name="Reisner H."/>
            <person name="Scholz J."/>
            <person name="Delius H."/>
            <person name="Darai G."/>
        </authorList>
    </citation>
    <scope>NUCLEOTIDE SEQUENCE [LARGE SCALE GENOMIC DNA]</scope>
</reference>
<reference evidence="1 2" key="7">
    <citation type="journal article" date="1993" name="J. Gen. Virol.">
        <title>Identification of the gene encoding the major capsid protein of insect iridescent virus type 6 by polymerase chain reaction.</title>
        <authorList>
            <person name="Stohwasser R."/>
            <person name="Raab K."/>
            <person name="Schnitzler P."/>
            <person name="Janssen W."/>
            <person name="Darai G."/>
        </authorList>
    </citation>
    <scope>NUCLEOTIDE SEQUENCE [LARGE SCALE GENOMIC DNA]</scope>
</reference>
<reference evidence="1 2" key="1">
    <citation type="journal article" date="1984" name="J. Virol.">
        <title>DNA analysis of insect iridescent virus 6: evidence for circular permutation and terminal redundancy.</title>
        <authorList>
            <person name="Delius H."/>
            <person name="Darai G."/>
            <person name="Fluegel R.M."/>
        </authorList>
    </citation>
    <scope>NUCLEOTIDE SEQUENCE [LARGE SCALE GENOMIC DNA]</scope>
</reference>
<dbReference type="RefSeq" id="NP_149723.1">
    <property type="nucleotide sequence ID" value="NC_003038.1"/>
</dbReference>
<reference evidence="1 2" key="2">
    <citation type="journal article" date="1986" name="Med. Microbiol. Immunol.">
        <title>Insect iridescent virus type 6 induced toxic degenerative hepatitis in mice.</title>
        <authorList>
            <person name="Lorbacher de Ruiz H."/>
            <person name="Gelderblom H."/>
            <person name="Hofmann W."/>
            <person name="Darai G."/>
        </authorList>
    </citation>
    <scope>NUCLEOTIDE SEQUENCE [LARGE SCALE GENOMIC DNA]</scope>
</reference>
<dbReference type="EMBL" id="AF303741">
    <property type="protein sequence ID" value="AAK82121.1"/>
    <property type="molecule type" value="Genomic_DNA"/>
</dbReference>